<proteinExistence type="inferred from homology"/>
<evidence type="ECO:0000256" key="6">
    <source>
        <dbReference type="SAM" id="Phobius"/>
    </source>
</evidence>
<evidence type="ECO:0000256" key="5">
    <source>
        <dbReference type="ARBA" id="ARBA00023136"/>
    </source>
</evidence>
<comment type="caution">
    <text evidence="8">The sequence shown here is derived from an EMBL/GenBank/DDBJ whole genome shotgun (WGS) entry which is preliminary data.</text>
</comment>
<comment type="similarity">
    <text evidence="2">Belongs to the GtrA family.</text>
</comment>
<evidence type="ECO:0000256" key="4">
    <source>
        <dbReference type="ARBA" id="ARBA00022989"/>
    </source>
</evidence>
<evidence type="ECO:0000256" key="3">
    <source>
        <dbReference type="ARBA" id="ARBA00022692"/>
    </source>
</evidence>
<dbReference type="Pfam" id="PF04138">
    <property type="entry name" value="GtrA_DPMS_TM"/>
    <property type="match status" value="1"/>
</dbReference>
<feature type="transmembrane region" description="Helical" evidence="6">
    <location>
        <begin position="38"/>
        <end position="61"/>
    </location>
</feature>
<name>A0ABY2SL46_9HYPH</name>
<evidence type="ECO:0000313" key="9">
    <source>
        <dbReference type="Proteomes" id="UP000305202"/>
    </source>
</evidence>
<feature type="transmembrane region" description="Helical" evidence="6">
    <location>
        <begin position="100"/>
        <end position="118"/>
    </location>
</feature>
<keyword evidence="5 6" id="KW-0472">Membrane</keyword>
<protein>
    <submittedName>
        <fullName evidence="8">GtrA family protein</fullName>
    </submittedName>
</protein>
<reference evidence="8 9" key="1">
    <citation type="submission" date="2019-04" db="EMBL/GenBank/DDBJ databases">
        <authorList>
            <person name="Li M."/>
            <person name="Gao C."/>
        </authorList>
    </citation>
    <scope>NUCLEOTIDE SEQUENCE [LARGE SCALE GENOMIC DNA]</scope>
    <source>
        <strain evidence="8 9">BGMRC 2031</strain>
    </source>
</reference>
<sequence length="124" mass="14183">MTELYRSQLVKYCLVGAVNTLVCALVIFLLMYLGCSIYISNVFGYIAGVVFSYLLNSIFTFSNKISLQSSFRFLISVLLSYFVNLIVITVALYYFPENHYTVQLFGMIAYTLVGFVINKKWAMK</sequence>
<evidence type="ECO:0000259" key="7">
    <source>
        <dbReference type="Pfam" id="PF04138"/>
    </source>
</evidence>
<comment type="subcellular location">
    <subcellularLocation>
        <location evidence="1">Membrane</location>
        <topology evidence="1">Multi-pass membrane protein</topology>
    </subcellularLocation>
</comment>
<dbReference type="PANTHER" id="PTHR38459">
    <property type="entry name" value="PROPHAGE BACTOPRENOL-LINKED GLUCOSE TRANSLOCASE HOMOLOG"/>
    <property type="match status" value="1"/>
</dbReference>
<dbReference type="Proteomes" id="UP000305202">
    <property type="component" value="Unassembled WGS sequence"/>
</dbReference>
<organism evidence="8 9">
    <name type="scientific">Martelella alba</name>
    <dbReference type="NCBI Taxonomy" id="2590451"/>
    <lineage>
        <taxon>Bacteria</taxon>
        <taxon>Pseudomonadati</taxon>
        <taxon>Pseudomonadota</taxon>
        <taxon>Alphaproteobacteria</taxon>
        <taxon>Hyphomicrobiales</taxon>
        <taxon>Aurantimonadaceae</taxon>
        <taxon>Martelella</taxon>
    </lineage>
</organism>
<dbReference type="PANTHER" id="PTHR38459:SF1">
    <property type="entry name" value="PROPHAGE BACTOPRENOL-LINKED GLUCOSE TRANSLOCASE HOMOLOG"/>
    <property type="match status" value="1"/>
</dbReference>
<feature type="domain" description="GtrA/DPMS transmembrane" evidence="7">
    <location>
        <begin position="11"/>
        <end position="122"/>
    </location>
</feature>
<feature type="transmembrane region" description="Helical" evidence="6">
    <location>
        <begin position="73"/>
        <end position="94"/>
    </location>
</feature>
<dbReference type="InterPro" id="IPR051401">
    <property type="entry name" value="GtrA_CellWall_Glycosyl"/>
</dbReference>
<gene>
    <name evidence="8" type="ORF">FCN80_12500</name>
</gene>
<keyword evidence="9" id="KW-1185">Reference proteome</keyword>
<evidence type="ECO:0000256" key="2">
    <source>
        <dbReference type="ARBA" id="ARBA00009399"/>
    </source>
</evidence>
<evidence type="ECO:0000313" key="8">
    <source>
        <dbReference type="EMBL" id="TKI05844.1"/>
    </source>
</evidence>
<accession>A0ABY2SL46</accession>
<dbReference type="InterPro" id="IPR007267">
    <property type="entry name" value="GtrA_DPMS_TM"/>
</dbReference>
<evidence type="ECO:0000256" key="1">
    <source>
        <dbReference type="ARBA" id="ARBA00004141"/>
    </source>
</evidence>
<feature type="transmembrane region" description="Helical" evidence="6">
    <location>
        <begin position="12"/>
        <end position="32"/>
    </location>
</feature>
<keyword evidence="4 6" id="KW-1133">Transmembrane helix</keyword>
<keyword evidence="3 6" id="KW-0812">Transmembrane</keyword>
<dbReference type="EMBL" id="SZPQ01000017">
    <property type="protein sequence ID" value="TKI05844.1"/>
    <property type="molecule type" value="Genomic_DNA"/>
</dbReference>